<feature type="transmembrane region" description="Helical" evidence="1">
    <location>
        <begin position="104"/>
        <end position="128"/>
    </location>
</feature>
<dbReference type="Pfam" id="PF11188">
    <property type="entry name" value="DUF2975"/>
    <property type="match status" value="1"/>
</dbReference>
<protein>
    <recommendedName>
        <fullName evidence="4">DUF2975 domain-containing protein</fullName>
    </recommendedName>
</protein>
<dbReference type="RefSeq" id="WP_066846678.1">
    <property type="nucleotide sequence ID" value="NZ_CP019602.1"/>
</dbReference>
<keyword evidence="1" id="KW-1133">Transmembrane helix</keyword>
<reference evidence="2 3" key="1">
    <citation type="submission" date="2017-01" db="EMBL/GenBank/DDBJ databases">
        <title>Complete genome sequence of esterase-producing bacterium Croceicoccus marinus E4A9.</title>
        <authorList>
            <person name="Wu Y.-H."/>
            <person name="Cheng H."/>
            <person name="Xu L."/>
            <person name="Huo Y.-Y."/>
            <person name="Wang C.-S."/>
            <person name="Xu X.-W."/>
        </authorList>
    </citation>
    <scope>NUCLEOTIDE SEQUENCE [LARGE SCALE GENOMIC DNA]</scope>
    <source>
        <strain evidence="2 3">E4A9</strain>
    </source>
</reference>
<proteinExistence type="predicted"/>
<keyword evidence="1" id="KW-0812">Transmembrane</keyword>
<dbReference type="EMBL" id="CP019602">
    <property type="protein sequence ID" value="ARU16738.1"/>
    <property type="molecule type" value="Genomic_DNA"/>
</dbReference>
<dbReference type="Proteomes" id="UP000195807">
    <property type="component" value="Chromosome"/>
</dbReference>
<dbReference type="AlphaFoldDB" id="A0A1Z1FD35"/>
<feature type="transmembrane region" description="Helical" evidence="1">
    <location>
        <begin position="140"/>
        <end position="162"/>
    </location>
</feature>
<keyword evidence="1" id="KW-0472">Membrane</keyword>
<evidence type="ECO:0000256" key="1">
    <source>
        <dbReference type="SAM" id="Phobius"/>
    </source>
</evidence>
<feature type="transmembrane region" description="Helical" evidence="1">
    <location>
        <begin position="12"/>
        <end position="41"/>
    </location>
</feature>
<feature type="transmembrane region" description="Helical" evidence="1">
    <location>
        <begin position="61"/>
        <end position="84"/>
    </location>
</feature>
<gene>
    <name evidence="2" type="ORF">A9D14_11810</name>
</gene>
<evidence type="ECO:0000313" key="2">
    <source>
        <dbReference type="EMBL" id="ARU16738.1"/>
    </source>
</evidence>
<dbReference type="InterPro" id="IPR021354">
    <property type="entry name" value="DUF2975"/>
</dbReference>
<dbReference type="PROSITE" id="PS51257">
    <property type="entry name" value="PROKAR_LIPOPROTEIN"/>
    <property type="match status" value="1"/>
</dbReference>
<name>A0A1Z1FD35_9SPHN</name>
<evidence type="ECO:0008006" key="4">
    <source>
        <dbReference type="Google" id="ProtNLM"/>
    </source>
</evidence>
<keyword evidence="3" id="KW-1185">Reference proteome</keyword>
<dbReference type="STRING" id="450378.GCA_001661675_02374"/>
<evidence type="ECO:0000313" key="3">
    <source>
        <dbReference type="Proteomes" id="UP000195807"/>
    </source>
</evidence>
<dbReference type="KEGG" id="cman:A9D14_11810"/>
<sequence>MSLRKADPLLAIARIVLIVMQALAALGAIACAIAVPAIFIFRSQVETELRSEGIPLDAFTALASLLALAAIAAALVFLVARLLWRMVGTVRDGDPFVPENATRLSRMAWITLAIQLIGIPMAAVAVWLNEITQDAHAENVGDGISVSAILLVLILFILARVFRKGTEMREELEGTV</sequence>
<organism evidence="2 3">
    <name type="scientific">Croceicoccus marinus</name>
    <dbReference type="NCBI Taxonomy" id="450378"/>
    <lineage>
        <taxon>Bacteria</taxon>
        <taxon>Pseudomonadati</taxon>
        <taxon>Pseudomonadota</taxon>
        <taxon>Alphaproteobacteria</taxon>
        <taxon>Sphingomonadales</taxon>
        <taxon>Erythrobacteraceae</taxon>
        <taxon>Croceicoccus</taxon>
    </lineage>
</organism>
<dbReference type="OrthoDB" id="7349915at2"/>
<accession>A0A1Z1FD35</accession>